<evidence type="ECO:0000256" key="1">
    <source>
        <dbReference type="SAM" id="MobiDB-lite"/>
    </source>
</evidence>
<proteinExistence type="predicted"/>
<dbReference type="OrthoDB" id="10507999at2759"/>
<dbReference type="Proteomes" id="UP001165122">
    <property type="component" value="Unassembled WGS sequence"/>
</dbReference>
<accession>A0A9W7FTR3</accession>
<dbReference type="EMBL" id="BRXW01000324">
    <property type="protein sequence ID" value="GMI18177.1"/>
    <property type="molecule type" value="Genomic_DNA"/>
</dbReference>
<sequence length="295" mass="33097">MPFPRPPLEAQPRRITLNVDSDMLANFSFPYSPKNKGVGGEGFGGDGGAECILFSGSGRTNGREREDGRREKMETKKKKKSDEEEGYSVKVLYSTLVSLLTNKEKLKSIFNSLSYSRKCSLIDLNISVISEYEQQGQTEYGGGSCMEGLMEGFKILGVLAGSLRLGRMKGDEKCLKRVRKGLEALRESSCNSAFRGEIVTLMFKTRLMLGRKGQRDAAGAESNKLFGDRFSSGSLYIGAPELKKEEMGEEKSELRHWLGVDPPSTELVKASTLPSEIESDWRRFPEFREDFYFRR</sequence>
<dbReference type="AlphaFoldDB" id="A0A9W7FTR3"/>
<protein>
    <submittedName>
        <fullName evidence="2">Uncharacterized protein</fullName>
    </submittedName>
</protein>
<evidence type="ECO:0000313" key="2">
    <source>
        <dbReference type="EMBL" id="GMI18177.1"/>
    </source>
</evidence>
<feature type="compositionally biased region" description="Basic and acidic residues" evidence="1">
    <location>
        <begin position="61"/>
        <end position="74"/>
    </location>
</feature>
<feature type="region of interest" description="Disordered" evidence="1">
    <location>
        <begin position="54"/>
        <end position="81"/>
    </location>
</feature>
<name>A0A9W7FTR3_9STRA</name>
<evidence type="ECO:0000313" key="3">
    <source>
        <dbReference type="Proteomes" id="UP001165122"/>
    </source>
</evidence>
<gene>
    <name evidence="2" type="ORF">TrLO_g14236</name>
</gene>
<organism evidence="2 3">
    <name type="scientific">Triparma laevis f. longispina</name>
    <dbReference type="NCBI Taxonomy" id="1714387"/>
    <lineage>
        <taxon>Eukaryota</taxon>
        <taxon>Sar</taxon>
        <taxon>Stramenopiles</taxon>
        <taxon>Ochrophyta</taxon>
        <taxon>Bolidophyceae</taxon>
        <taxon>Parmales</taxon>
        <taxon>Triparmaceae</taxon>
        <taxon>Triparma</taxon>
    </lineage>
</organism>
<comment type="caution">
    <text evidence="2">The sequence shown here is derived from an EMBL/GenBank/DDBJ whole genome shotgun (WGS) entry which is preliminary data.</text>
</comment>
<keyword evidence="3" id="KW-1185">Reference proteome</keyword>
<reference evidence="3" key="1">
    <citation type="journal article" date="2023" name="Commun. Biol.">
        <title>Genome analysis of Parmales, the sister group of diatoms, reveals the evolutionary specialization of diatoms from phago-mixotrophs to photoautotrophs.</title>
        <authorList>
            <person name="Ban H."/>
            <person name="Sato S."/>
            <person name="Yoshikawa S."/>
            <person name="Yamada K."/>
            <person name="Nakamura Y."/>
            <person name="Ichinomiya M."/>
            <person name="Sato N."/>
            <person name="Blanc-Mathieu R."/>
            <person name="Endo H."/>
            <person name="Kuwata A."/>
            <person name="Ogata H."/>
        </authorList>
    </citation>
    <scope>NUCLEOTIDE SEQUENCE [LARGE SCALE GENOMIC DNA]</scope>
    <source>
        <strain evidence="3">NIES 3700</strain>
    </source>
</reference>